<accession>A0A918JJB4</accession>
<keyword evidence="1" id="KW-1133">Transmembrane helix</keyword>
<evidence type="ECO:0000313" key="3">
    <source>
        <dbReference type="Proteomes" id="UP000631300"/>
    </source>
</evidence>
<name>A0A918JJB4_9ALTE</name>
<organism evidence="2 3">
    <name type="scientific">Alteromonas halophila</name>
    <dbReference type="NCBI Taxonomy" id="516698"/>
    <lineage>
        <taxon>Bacteria</taxon>
        <taxon>Pseudomonadati</taxon>
        <taxon>Pseudomonadota</taxon>
        <taxon>Gammaproteobacteria</taxon>
        <taxon>Alteromonadales</taxon>
        <taxon>Alteromonadaceae</taxon>
        <taxon>Alteromonas/Salinimonas group</taxon>
        <taxon>Alteromonas</taxon>
    </lineage>
</organism>
<gene>
    <name evidence="2" type="ORF">GCM10007391_15630</name>
</gene>
<comment type="caution">
    <text evidence="2">The sequence shown here is derived from an EMBL/GenBank/DDBJ whole genome shotgun (WGS) entry which is preliminary data.</text>
</comment>
<dbReference type="AlphaFoldDB" id="A0A918JJB4"/>
<feature type="transmembrane region" description="Helical" evidence="1">
    <location>
        <begin position="5"/>
        <end position="22"/>
    </location>
</feature>
<keyword evidence="1" id="KW-0812">Transmembrane</keyword>
<evidence type="ECO:0000313" key="2">
    <source>
        <dbReference type="EMBL" id="GGW83165.1"/>
    </source>
</evidence>
<keyword evidence="3" id="KW-1185">Reference proteome</keyword>
<dbReference type="Proteomes" id="UP000631300">
    <property type="component" value="Unassembled WGS sequence"/>
</dbReference>
<reference evidence="2" key="1">
    <citation type="journal article" date="2014" name="Int. J. Syst. Evol. Microbiol.">
        <title>Complete genome sequence of Corynebacterium casei LMG S-19264T (=DSM 44701T), isolated from a smear-ripened cheese.</title>
        <authorList>
            <consortium name="US DOE Joint Genome Institute (JGI-PGF)"/>
            <person name="Walter F."/>
            <person name="Albersmeier A."/>
            <person name="Kalinowski J."/>
            <person name="Ruckert C."/>
        </authorList>
    </citation>
    <scope>NUCLEOTIDE SEQUENCE</scope>
    <source>
        <strain evidence="2">KCTC 22164</strain>
    </source>
</reference>
<dbReference type="RefSeq" id="WP_189405099.1">
    <property type="nucleotide sequence ID" value="NZ_BMXP01000003.1"/>
</dbReference>
<keyword evidence="1" id="KW-0472">Membrane</keyword>
<proteinExistence type="predicted"/>
<dbReference type="EMBL" id="BMXP01000003">
    <property type="protein sequence ID" value="GGW83165.1"/>
    <property type="molecule type" value="Genomic_DNA"/>
</dbReference>
<evidence type="ECO:0000256" key="1">
    <source>
        <dbReference type="SAM" id="Phobius"/>
    </source>
</evidence>
<sequence length="121" mass="13493">MARAYPISSLIVLLTLIVIITLEVNSPLSLFDLGKVVIGLLFLKLLYGAKLCVSEQSVCLSPVFSKSVWLRLADISFVRQRGKFAIEIGTMSGAINILHCERFQADKFITLVESKRAEQYD</sequence>
<protein>
    <submittedName>
        <fullName evidence="2">Uncharacterized protein</fullName>
    </submittedName>
</protein>
<reference evidence="2" key="2">
    <citation type="submission" date="2020-09" db="EMBL/GenBank/DDBJ databases">
        <authorList>
            <person name="Sun Q."/>
            <person name="Kim S."/>
        </authorList>
    </citation>
    <scope>NUCLEOTIDE SEQUENCE</scope>
    <source>
        <strain evidence="2">KCTC 22164</strain>
    </source>
</reference>